<comment type="caution">
    <text evidence="1">The sequence shown here is derived from an EMBL/GenBank/DDBJ whole genome shotgun (WGS) entry which is preliminary data.</text>
</comment>
<proteinExistence type="predicted"/>
<gene>
    <name evidence="1" type="ORF">LCGC14_2287900</name>
</gene>
<name>A0A0F9CSL6_9ZZZZ</name>
<protein>
    <submittedName>
        <fullName evidence="1">Uncharacterized protein</fullName>
    </submittedName>
</protein>
<dbReference type="AlphaFoldDB" id="A0A0F9CSL6"/>
<reference evidence="1" key="1">
    <citation type="journal article" date="2015" name="Nature">
        <title>Complex archaea that bridge the gap between prokaryotes and eukaryotes.</title>
        <authorList>
            <person name="Spang A."/>
            <person name="Saw J.H."/>
            <person name="Jorgensen S.L."/>
            <person name="Zaremba-Niedzwiedzka K."/>
            <person name="Martijn J."/>
            <person name="Lind A.E."/>
            <person name="van Eijk R."/>
            <person name="Schleper C."/>
            <person name="Guy L."/>
            <person name="Ettema T.J."/>
        </authorList>
    </citation>
    <scope>NUCLEOTIDE SEQUENCE</scope>
</reference>
<dbReference type="EMBL" id="LAZR01031980">
    <property type="protein sequence ID" value="KKL52194.1"/>
    <property type="molecule type" value="Genomic_DNA"/>
</dbReference>
<evidence type="ECO:0000313" key="1">
    <source>
        <dbReference type="EMBL" id="KKL52194.1"/>
    </source>
</evidence>
<sequence length="80" mass="9135">MIKKIAAWLGYRLLRFGAPKAGCKWHDSCDCLSKDSKKQKCEGCHWYKFGDSGFGFCKALPEPVIVAWCRDICSLFEVKK</sequence>
<organism evidence="1">
    <name type="scientific">marine sediment metagenome</name>
    <dbReference type="NCBI Taxonomy" id="412755"/>
    <lineage>
        <taxon>unclassified sequences</taxon>
        <taxon>metagenomes</taxon>
        <taxon>ecological metagenomes</taxon>
    </lineage>
</organism>
<accession>A0A0F9CSL6</accession>